<comment type="caution">
    <text evidence="1">The sequence shown here is derived from an EMBL/GenBank/DDBJ whole genome shotgun (WGS) entry which is preliminary data.</text>
</comment>
<evidence type="ECO:0000313" key="1">
    <source>
        <dbReference type="EMBL" id="MEE4541944.1"/>
    </source>
</evidence>
<keyword evidence="2" id="KW-1185">Reference proteome</keyword>
<proteinExistence type="predicted"/>
<gene>
    <name evidence="1" type="ORF">V2S66_08180</name>
</gene>
<organism evidence="1 2">
    <name type="scientific">Actinacidiphila polyblastidii</name>
    <dbReference type="NCBI Taxonomy" id="3110430"/>
    <lineage>
        <taxon>Bacteria</taxon>
        <taxon>Bacillati</taxon>
        <taxon>Actinomycetota</taxon>
        <taxon>Actinomycetes</taxon>
        <taxon>Kitasatosporales</taxon>
        <taxon>Streptomycetaceae</taxon>
        <taxon>Actinacidiphila</taxon>
    </lineage>
</organism>
<protein>
    <submittedName>
        <fullName evidence="1">Uncharacterized protein</fullName>
    </submittedName>
</protein>
<dbReference type="EMBL" id="JAZEWV010000004">
    <property type="protein sequence ID" value="MEE4541944.1"/>
    <property type="molecule type" value="Genomic_DNA"/>
</dbReference>
<dbReference type="RefSeq" id="WP_330793852.1">
    <property type="nucleotide sequence ID" value="NZ_JAZEWV010000004.1"/>
</dbReference>
<accession>A0ABU7P800</accession>
<reference evidence="1 2" key="1">
    <citation type="submission" date="2023-12" db="EMBL/GenBank/DDBJ databases">
        <title>Streptomyces sp. V4-01.</title>
        <authorList>
            <person name="Somphong A."/>
            <person name="Phongsopitanun W."/>
        </authorList>
    </citation>
    <scope>NUCLEOTIDE SEQUENCE [LARGE SCALE GENOMIC DNA]</scope>
    <source>
        <strain evidence="1 2">V4-01</strain>
    </source>
</reference>
<dbReference type="Proteomes" id="UP001344658">
    <property type="component" value="Unassembled WGS sequence"/>
</dbReference>
<sequence>MIFGRDRRKRRERALVHLQSAARLLDDERPHTYIAVLDQLTHYRLPAVFQALAELADGVALPAFWRELDGAARELRLYTSAQPARLRAAADLCRRHAGRPPEGGPPAAG</sequence>
<evidence type="ECO:0000313" key="2">
    <source>
        <dbReference type="Proteomes" id="UP001344658"/>
    </source>
</evidence>
<name>A0ABU7P800_9ACTN</name>